<evidence type="ECO:0000313" key="1">
    <source>
        <dbReference type="EMBL" id="PIC46978.1"/>
    </source>
</evidence>
<dbReference type="Gene3D" id="2.10.25.10">
    <property type="entry name" value="Laminin"/>
    <property type="match status" value="1"/>
</dbReference>
<protein>
    <submittedName>
        <fullName evidence="1">Uncharacterized protein</fullName>
    </submittedName>
</protein>
<dbReference type="Proteomes" id="UP000230233">
    <property type="component" value="Chromosome II"/>
</dbReference>
<dbReference type="EMBL" id="PDUG01000002">
    <property type="protein sequence ID" value="PIC46978.1"/>
    <property type="molecule type" value="Genomic_DNA"/>
</dbReference>
<evidence type="ECO:0000313" key="2">
    <source>
        <dbReference type="Proteomes" id="UP000230233"/>
    </source>
</evidence>
<dbReference type="OrthoDB" id="5788972at2759"/>
<name>A0A2G5V5B0_9PELO</name>
<dbReference type="AlphaFoldDB" id="A0A2G5V5B0"/>
<organism evidence="1 2">
    <name type="scientific">Caenorhabditis nigoni</name>
    <dbReference type="NCBI Taxonomy" id="1611254"/>
    <lineage>
        <taxon>Eukaryota</taxon>
        <taxon>Metazoa</taxon>
        <taxon>Ecdysozoa</taxon>
        <taxon>Nematoda</taxon>
        <taxon>Chromadorea</taxon>
        <taxon>Rhabditida</taxon>
        <taxon>Rhabditina</taxon>
        <taxon>Rhabditomorpha</taxon>
        <taxon>Rhabditoidea</taxon>
        <taxon>Rhabditidae</taxon>
        <taxon>Peloderinae</taxon>
        <taxon>Caenorhabditis</taxon>
    </lineage>
</organism>
<sequence>MECSSCERECGKPMEPCFKMCYPARCQCPEHKGYGRNIRGECVYCPETDTKLIDDWIDVVTPEGVHFVTRDPLLYISSMVVLDDIVHETMRSRDDSLDDYHSSSADDMLPTVSTAFATP</sequence>
<reference evidence="2" key="1">
    <citation type="submission" date="2017-10" db="EMBL/GenBank/DDBJ databases">
        <title>Rapid genome shrinkage in a self-fertile nematode reveals novel sperm competition proteins.</title>
        <authorList>
            <person name="Yin D."/>
            <person name="Schwarz E.M."/>
            <person name="Thomas C.G."/>
            <person name="Felde R.L."/>
            <person name="Korf I.F."/>
            <person name="Cutter A.D."/>
            <person name="Schartner C.M."/>
            <person name="Ralston E.J."/>
            <person name="Meyer B.J."/>
            <person name="Haag E.S."/>
        </authorList>
    </citation>
    <scope>NUCLEOTIDE SEQUENCE [LARGE SCALE GENOMIC DNA]</scope>
    <source>
        <strain evidence="2">JU1422</strain>
    </source>
</reference>
<gene>
    <name evidence="1" type="primary">Cnig_chr_II.g6479</name>
    <name evidence="1" type="ORF">B9Z55_006479</name>
</gene>
<keyword evidence="2" id="KW-1185">Reference proteome</keyword>
<proteinExistence type="predicted"/>
<comment type="caution">
    <text evidence="1">The sequence shown here is derived from an EMBL/GenBank/DDBJ whole genome shotgun (WGS) entry which is preliminary data.</text>
</comment>
<accession>A0A2G5V5B0</accession>